<gene>
    <name evidence="5" type="ORF">PZE19_12770</name>
</gene>
<comment type="cofactor">
    <cofactor evidence="1">
        <name>FAD</name>
        <dbReference type="ChEBI" id="CHEBI:57692"/>
    </cofactor>
</comment>
<dbReference type="InterPro" id="IPR050641">
    <property type="entry name" value="RIFMO-like"/>
</dbReference>
<proteinExistence type="predicted"/>
<dbReference type="EMBL" id="JARRAG010000002">
    <property type="protein sequence ID" value="MDG3004653.1"/>
    <property type="molecule type" value="Genomic_DNA"/>
</dbReference>
<dbReference type="InterPro" id="IPR036188">
    <property type="entry name" value="FAD/NAD-bd_sf"/>
</dbReference>
<dbReference type="SUPFAM" id="SSF51905">
    <property type="entry name" value="FAD/NAD(P)-binding domain"/>
    <property type="match status" value="1"/>
</dbReference>
<keyword evidence="6" id="KW-1185">Reference proteome</keyword>
<dbReference type="PANTHER" id="PTHR43004">
    <property type="entry name" value="TRK SYSTEM POTASSIUM UPTAKE PROTEIN"/>
    <property type="match status" value="1"/>
</dbReference>
<dbReference type="Gene3D" id="3.50.50.60">
    <property type="entry name" value="FAD/NAD(P)-binding domain"/>
    <property type="match status" value="2"/>
</dbReference>
<dbReference type="PANTHER" id="PTHR43004:SF19">
    <property type="entry name" value="BINDING MONOOXYGENASE, PUTATIVE (JCVI)-RELATED"/>
    <property type="match status" value="1"/>
</dbReference>
<sequence>MSETKRPLIVGAGPVGLGAALFLARQGVTARVVDQRAERALESKALAVNPRTLEILEPSGVTRRMLELGRRIHGAQLHRKGRVVATISFPDLHPRYPFMLALSQATTERLLAEALTALGGRVERGTKLTACRSAAEEVEAVLEPASGGTPEVFACSWLLAADGAHSIARRQLGIAFDGSSFAEPWYLADAPLRTDLADDRAHVALGAAGGFLFLLPVVDDAHAVEPGGPIWRVLGNRPDPLSRLAELGTEATGPPVWESSFHIAHRIDATLAAGGVYFAGDAAHVHSPMGARGMNLGIEDAWVFSELVRTGRLADYDALRRPVDARVVRQVEIMSRMVAAESTPVRLLRNLLIPVLTRIGPLRDRMVRTLTGLDHELPRFDGPGAKA</sequence>
<dbReference type="RefSeq" id="WP_277861008.1">
    <property type="nucleotide sequence ID" value="NZ_JARRAG010000002.1"/>
</dbReference>
<organism evidence="5 6">
    <name type="scientific">Paludisphaera mucosa</name>
    <dbReference type="NCBI Taxonomy" id="3030827"/>
    <lineage>
        <taxon>Bacteria</taxon>
        <taxon>Pseudomonadati</taxon>
        <taxon>Planctomycetota</taxon>
        <taxon>Planctomycetia</taxon>
        <taxon>Isosphaerales</taxon>
        <taxon>Isosphaeraceae</taxon>
        <taxon>Paludisphaera</taxon>
    </lineage>
</organism>
<dbReference type="Pfam" id="PF01494">
    <property type="entry name" value="FAD_binding_3"/>
    <property type="match status" value="2"/>
</dbReference>
<accession>A0ABT6FAN5</accession>
<keyword evidence="2" id="KW-0285">Flavoprotein</keyword>
<keyword evidence="5" id="KW-0560">Oxidoreductase</keyword>
<keyword evidence="5" id="KW-0503">Monooxygenase</keyword>
<reference evidence="5 6" key="1">
    <citation type="submission" date="2023-03" db="EMBL/GenBank/DDBJ databases">
        <title>Paludisphaera mucosa sp. nov. a novel planctomycete from northern fen.</title>
        <authorList>
            <person name="Ivanova A."/>
        </authorList>
    </citation>
    <scope>NUCLEOTIDE SEQUENCE [LARGE SCALE GENOMIC DNA]</scope>
    <source>
        <strain evidence="5 6">Pla2</strain>
    </source>
</reference>
<feature type="domain" description="FAD-binding" evidence="4">
    <location>
        <begin position="251"/>
        <end position="330"/>
    </location>
</feature>
<dbReference type="Proteomes" id="UP001216907">
    <property type="component" value="Unassembled WGS sequence"/>
</dbReference>
<evidence type="ECO:0000313" key="6">
    <source>
        <dbReference type="Proteomes" id="UP001216907"/>
    </source>
</evidence>
<evidence type="ECO:0000256" key="1">
    <source>
        <dbReference type="ARBA" id="ARBA00001974"/>
    </source>
</evidence>
<evidence type="ECO:0000313" key="5">
    <source>
        <dbReference type="EMBL" id="MDG3004653.1"/>
    </source>
</evidence>
<name>A0ABT6FAN5_9BACT</name>
<keyword evidence="3" id="KW-0274">FAD</keyword>
<feature type="domain" description="FAD-binding" evidence="4">
    <location>
        <begin position="8"/>
        <end position="202"/>
    </location>
</feature>
<dbReference type="PRINTS" id="PR00420">
    <property type="entry name" value="RNGMNOXGNASE"/>
</dbReference>
<evidence type="ECO:0000259" key="4">
    <source>
        <dbReference type="Pfam" id="PF01494"/>
    </source>
</evidence>
<protein>
    <submittedName>
        <fullName evidence="5">FAD-dependent monooxygenase</fullName>
    </submittedName>
</protein>
<evidence type="ECO:0000256" key="2">
    <source>
        <dbReference type="ARBA" id="ARBA00022630"/>
    </source>
</evidence>
<dbReference type="GO" id="GO:0004497">
    <property type="term" value="F:monooxygenase activity"/>
    <property type="evidence" value="ECO:0007669"/>
    <property type="project" value="UniProtKB-KW"/>
</dbReference>
<evidence type="ECO:0000256" key="3">
    <source>
        <dbReference type="ARBA" id="ARBA00022827"/>
    </source>
</evidence>
<comment type="caution">
    <text evidence="5">The sequence shown here is derived from an EMBL/GenBank/DDBJ whole genome shotgun (WGS) entry which is preliminary data.</text>
</comment>
<dbReference type="InterPro" id="IPR002938">
    <property type="entry name" value="FAD-bd"/>
</dbReference>